<name>A0A2T4UNW9_9MICO</name>
<dbReference type="InterPro" id="IPR001509">
    <property type="entry name" value="Epimerase_deHydtase"/>
</dbReference>
<dbReference type="RefSeq" id="WP_107576031.1">
    <property type="nucleotide sequence ID" value="NZ_PZPL01000002.1"/>
</dbReference>
<evidence type="ECO:0000259" key="1">
    <source>
        <dbReference type="Pfam" id="PF01370"/>
    </source>
</evidence>
<sequence length="304" mass="32514">MTTNPRHVVLGGNGVIGRETLRALIAAGERPTSVGRRPSTIAEAQSLTADLLSARDVTHSLRGAEVAYLTAGLPYSARVWADHWPVILDNAIAAALENGVHLVYLDNVYAYGPVDGVMTEQTPLAPRSKKGEVRAAALRSLRAAQSQGLTVTIGRSADFYGPGATTSVFNTFALDKIAVNKTGTWLFDADQPHSLTYTPDIGKALVTLGTNPAARNGTWHLPTAPAMTGRQYLEVAAGPGARTAVMRPTTMRLGALFNLAARETLEMDYQYTRPYLFDSRAFETTFGETATPTARGVAASLVQR</sequence>
<feature type="domain" description="NAD-dependent epimerase/dehydratase" evidence="1">
    <location>
        <begin position="8"/>
        <end position="214"/>
    </location>
</feature>
<reference evidence="2 3" key="1">
    <citation type="submission" date="2018-03" db="EMBL/GenBank/DDBJ databases">
        <title>Bacteriophage NCPPB3778 and a type I-E CRISPR drive the evolution of the US Biological Select Agent, Rathayibacter toxicus.</title>
        <authorList>
            <person name="Davis E.W.II."/>
            <person name="Tabima J.F."/>
            <person name="Weisberg A.J."/>
            <person name="Dantas Lopes L."/>
            <person name="Wiseman M.S."/>
            <person name="Wiseman M.S."/>
            <person name="Pupko T."/>
            <person name="Belcher M.S."/>
            <person name="Sechler A.J."/>
            <person name="Tancos M.A."/>
            <person name="Schroeder B.K."/>
            <person name="Murray T.D."/>
            <person name="Luster D.G."/>
            <person name="Schneider W.L."/>
            <person name="Rogers E."/>
            <person name="Andreote F.D."/>
            <person name="Grunwald N.J."/>
            <person name="Putnam M.L."/>
            <person name="Chang J.H."/>
        </authorList>
    </citation>
    <scope>NUCLEOTIDE SEQUENCE [LARGE SCALE GENOMIC DNA]</scope>
    <source>
        <strain evidence="2 3">DSM 15933</strain>
    </source>
</reference>
<dbReference type="InterPro" id="IPR036291">
    <property type="entry name" value="NAD(P)-bd_dom_sf"/>
</dbReference>
<comment type="caution">
    <text evidence="2">The sequence shown here is derived from an EMBL/GenBank/DDBJ whole genome shotgun (WGS) entry which is preliminary data.</text>
</comment>
<gene>
    <name evidence="2" type="ORF">C1I63_18455</name>
</gene>
<accession>A0A2T4UNW9</accession>
<keyword evidence="3" id="KW-1185">Reference proteome</keyword>
<dbReference type="EMBL" id="PZPL01000002">
    <property type="protein sequence ID" value="PTL71223.1"/>
    <property type="molecule type" value="Genomic_DNA"/>
</dbReference>
<proteinExistence type="predicted"/>
<dbReference type="AlphaFoldDB" id="A0A2T4UNW9"/>
<evidence type="ECO:0000313" key="2">
    <source>
        <dbReference type="EMBL" id="PTL71223.1"/>
    </source>
</evidence>
<protein>
    <submittedName>
        <fullName evidence="2">NAD-dependent dehydratase</fullName>
    </submittedName>
</protein>
<dbReference type="Gene3D" id="3.40.50.720">
    <property type="entry name" value="NAD(P)-binding Rossmann-like Domain"/>
    <property type="match status" value="1"/>
</dbReference>
<dbReference type="Proteomes" id="UP000241085">
    <property type="component" value="Unassembled WGS sequence"/>
</dbReference>
<evidence type="ECO:0000313" key="3">
    <source>
        <dbReference type="Proteomes" id="UP000241085"/>
    </source>
</evidence>
<organism evidence="2 3">
    <name type="scientific">Rathayibacter caricis DSM 15933</name>
    <dbReference type="NCBI Taxonomy" id="1328867"/>
    <lineage>
        <taxon>Bacteria</taxon>
        <taxon>Bacillati</taxon>
        <taxon>Actinomycetota</taxon>
        <taxon>Actinomycetes</taxon>
        <taxon>Micrococcales</taxon>
        <taxon>Microbacteriaceae</taxon>
        <taxon>Rathayibacter</taxon>
    </lineage>
</organism>
<dbReference type="SUPFAM" id="SSF51735">
    <property type="entry name" value="NAD(P)-binding Rossmann-fold domains"/>
    <property type="match status" value="1"/>
</dbReference>
<dbReference type="Pfam" id="PF01370">
    <property type="entry name" value="Epimerase"/>
    <property type="match status" value="1"/>
</dbReference>